<dbReference type="EMBL" id="MU277187">
    <property type="protein sequence ID" value="KAI0069273.1"/>
    <property type="molecule type" value="Genomic_DNA"/>
</dbReference>
<reference evidence="1" key="2">
    <citation type="journal article" date="2022" name="New Phytol.">
        <title>Evolutionary transition to the ectomycorrhizal habit in the genomes of a hyperdiverse lineage of mushroom-forming fungi.</title>
        <authorList>
            <person name="Looney B."/>
            <person name="Miyauchi S."/>
            <person name="Morin E."/>
            <person name="Drula E."/>
            <person name="Courty P.E."/>
            <person name="Kohler A."/>
            <person name="Kuo A."/>
            <person name="LaButti K."/>
            <person name="Pangilinan J."/>
            <person name="Lipzen A."/>
            <person name="Riley R."/>
            <person name="Andreopoulos W."/>
            <person name="He G."/>
            <person name="Johnson J."/>
            <person name="Nolan M."/>
            <person name="Tritt A."/>
            <person name="Barry K.W."/>
            <person name="Grigoriev I.V."/>
            <person name="Nagy L.G."/>
            <person name="Hibbett D."/>
            <person name="Henrissat B."/>
            <person name="Matheny P.B."/>
            <person name="Labbe J."/>
            <person name="Martin F.M."/>
        </authorList>
    </citation>
    <scope>NUCLEOTIDE SEQUENCE</scope>
    <source>
        <strain evidence="1">HHB10654</strain>
    </source>
</reference>
<organism evidence="1 2">
    <name type="scientific">Artomyces pyxidatus</name>
    <dbReference type="NCBI Taxonomy" id="48021"/>
    <lineage>
        <taxon>Eukaryota</taxon>
        <taxon>Fungi</taxon>
        <taxon>Dikarya</taxon>
        <taxon>Basidiomycota</taxon>
        <taxon>Agaricomycotina</taxon>
        <taxon>Agaricomycetes</taxon>
        <taxon>Russulales</taxon>
        <taxon>Auriscalpiaceae</taxon>
        <taxon>Artomyces</taxon>
    </lineage>
</organism>
<sequence length="85" mass="9754">MSEANSTSFCVKRPQWMDIDARKKRSKPASSSSRPMLSSRAALSGWATCVLRVPSITLKYWTFFFMMMSRMSLRKGRIVTKSCHL</sequence>
<dbReference type="Proteomes" id="UP000814140">
    <property type="component" value="Unassembled WGS sequence"/>
</dbReference>
<name>A0ACB8TLD8_9AGAM</name>
<reference evidence="1" key="1">
    <citation type="submission" date="2021-03" db="EMBL/GenBank/DDBJ databases">
        <authorList>
            <consortium name="DOE Joint Genome Institute"/>
            <person name="Ahrendt S."/>
            <person name="Looney B.P."/>
            <person name="Miyauchi S."/>
            <person name="Morin E."/>
            <person name="Drula E."/>
            <person name="Courty P.E."/>
            <person name="Chicoki N."/>
            <person name="Fauchery L."/>
            <person name="Kohler A."/>
            <person name="Kuo A."/>
            <person name="Labutti K."/>
            <person name="Pangilinan J."/>
            <person name="Lipzen A."/>
            <person name="Riley R."/>
            <person name="Andreopoulos W."/>
            <person name="He G."/>
            <person name="Johnson J."/>
            <person name="Barry K.W."/>
            <person name="Grigoriev I.V."/>
            <person name="Nagy L."/>
            <person name="Hibbett D."/>
            <person name="Henrissat B."/>
            <person name="Matheny P.B."/>
            <person name="Labbe J."/>
            <person name="Martin F."/>
        </authorList>
    </citation>
    <scope>NUCLEOTIDE SEQUENCE</scope>
    <source>
        <strain evidence="1">HHB10654</strain>
    </source>
</reference>
<keyword evidence="2" id="KW-1185">Reference proteome</keyword>
<proteinExistence type="predicted"/>
<accession>A0ACB8TLD8</accession>
<evidence type="ECO:0000313" key="2">
    <source>
        <dbReference type="Proteomes" id="UP000814140"/>
    </source>
</evidence>
<gene>
    <name evidence="1" type="ORF">BV25DRAFT_120890</name>
</gene>
<evidence type="ECO:0000313" key="1">
    <source>
        <dbReference type="EMBL" id="KAI0069273.1"/>
    </source>
</evidence>
<comment type="caution">
    <text evidence="1">The sequence shown here is derived from an EMBL/GenBank/DDBJ whole genome shotgun (WGS) entry which is preliminary data.</text>
</comment>
<protein>
    <submittedName>
        <fullName evidence="1">Uncharacterized protein</fullName>
    </submittedName>
</protein>